<keyword evidence="3" id="KW-1185">Reference proteome</keyword>
<evidence type="ECO:0000313" key="2">
    <source>
        <dbReference type="EMBL" id="TSD62255.1"/>
    </source>
</evidence>
<name>A0A554S7H4_9ACTN</name>
<feature type="transmembrane region" description="Helical" evidence="1">
    <location>
        <begin position="63"/>
        <end position="84"/>
    </location>
</feature>
<keyword evidence="1" id="KW-0472">Membrane</keyword>
<protein>
    <submittedName>
        <fullName evidence="2">Uncharacterized protein</fullName>
    </submittedName>
</protein>
<sequence>MIAPTAPMARALRALAVGAVVTTVAVLAHVLGHGTPPPVVALVPVVAVVAAVALAMSGRRWSFGALVLGVGTAQVAVHGLSVYLTGDAHVSVAMIAAHVVATLVSCLLLSAGESLWWRLWRWMTRALTRLTLVVPPSLRRLPGYGVTSRIVPVGWHADVLPTRGPPSFV</sequence>
<feature type="transmembrane region" description="Helical" evidence="1">
    <location>
        <begin position="12"/>
        <end position="32"/>
    </location>
</feature>
<dbReference type="AlphaFoldDB" id="A0A554S7H4"/>
<proteinExistence type="predicted"/>
<feature type="transmembrane region" description="Helical" evidence="1">
    <location>
        <begin position="38"/>
        <end position="56"/>
    </location>
</feature>
<dbReference type="EMBL" id="VLNT01000010">
    <property type="protein sequence ID" value="TSD62255.1"/>
    <property type="molecule type" value="Genomic_DNA"/>
</dbReference>
<reference evidence="2 3" key="1">
    <citation type="submission" date="2019-07" db="EMBL/GenBank/DDBJ databases">
        <authorList>
            <person name="Zhao L.H."/>
        </authorList>
    </citation>
    <scope>NUCLEOTIDE SEQUENCE [LARGE SCALE GENOMIC DNA]</scope>
    <source>
        <strain evidence="2 3">Co35</strain>
    </source>
</reference>
<evidence type="ECO:0000256" key="1">
    <source>
        <dbReference type="SAM" id="Phobius"/>
    </source>
</evidence>
<dbReference type="RefSeq" id="WP_143913970.1">
    <property type="nucleotide sequence ID" value="NZ_VLNT01000010.1"/>
</dbReference>
<dbReference type="Proteomes" id="UP000316988">
    <property type="component" value="Unassembled WGS sequence"/>
</dbReference>
<keyword evidence="1" id="KW-1133">Transmembrane helix</keyword>
<evidence type="ECO:0000313" key="3">
    <source>
        <dbReference type="Proteomes" id="UP000316988"/>
    </source>
</evidence>
<organism evidence="2 3">
    <name type="scientific">Aeromicrobium piscarium</name>
    <dbReference type="NCBI Taxonomy" id="2590901"/>
    <lineage>
        <taxon>Bacteria</taxon>
        <taxon>Bacillati</taxon>
        <taxon>Actinomycetota</taxon>
        <taxon>Actinomycetes</taxon>
        <taxon>Propionibacteriales</taxon>
        <taxon>Nocardioidaceae</taxon>
        <taxon>Aeromicrobium</taxon>
    </lineage>
</organism>
<feature type="transmembrane region" description="Helical" evidence="1">
    <location>
        <begin position="90"/>
        <end position="111"/>
    </location>
</feature>
<keyword evidence="1" id="KW-0812">Transmembrane</keyword>
<gene>
    <name evidence="2" type="ORF">FNM00_12985</name>
</gene>
<dbReference type="OrthoDB" id="3748925at2"/>
<comment type="caution">
    <text evidence="2">The sequence shown here is derived from an EMBL/GenBank/DDBJ whole genome shotgun (WGS) entry which is preliminary data.</text>
</comment>
<accession>A0A554S7H4</accession>